<feature type="transmembrane region" description="Helical" evidence="10">
    <location>
        <begin position="62"/>
        <end position="88"/>
    </location>
</feature>
<evidence type="ECO:0000256" key="3">
    <source>
        <dbReference type="ARBA" id="ARBA00016864"/>
    </source>
</evidence>
<dbReference type="PROSITE" id="PS50928">
    <property type="entry name" value="ABC_TM1"/>
    <property type="match status" value="1"/>
</dbReference>
<dbReference type="Pfam" id="PF00528">
    <property type="entry name" value="BPD_transp_1"/>
    <property type="match status" value="1"/>
</dbReference>
<dbReference type="GO" id="GO:0005315">
    <property type="term" value="F:phosphate transmembrane transporter activity"/>
    <property type="evidence" value="ECO:0007669"/>
    <property type="project" value="InterPro"/>
</dbReference>
<keyword evidence="7 10" id="KW-0812">Transmembrane</keyword>
<comment type="caution">
    <text evidence="12">The sequence shown here is derived from an EMBL/GenBank/DDBJ whole genome shotgun (WGS) entry which is preliminary data.</text>
</comment>
<evidence type="ECO:0000256" key="4">
    <source>
        <dbReference type="ARBA" id="ARBA00022448"/>
    </source>
</evidence>
<feature type="transmembrane region" description="Helical" evidence="10">
    <location>
        <begin position="109"/>
        <end position="128"/>
    </location>
</feature>
<dbReference type="NCBIfam" id="TIGR00974">
    <property type="entry name" value="3a0107s02c"/>
    <property type="match status" value="1"/>
</dbReference>
<gene>
    <name evidence="12" type="primary">pstA</name>
    <name evidence="12" type="ORF">ENJ74_03535</name>
</gene>
<sequence length="276" mass="29926">MNATQRRRLLLNRAILILSTVAAVIGLVFLFWILTTLLIKGLDSIHWRIFTHDLVEKGLRNLIVGQMILAGVASLIGVPLGLLAGIYLREYGLNSAFARFIRNLSDVMMSAPSIVIGVFIYGILVAPVGGFNGWAGSVALAIMMIPIVVSTTDSMLSLVPQELREAGIALGASKAQVILTIVLKAAKIGLVTGILLAFARVVGETAPLLFTSANNDYFTLNMNQQFPSLTVSIYQLATFPDKPSQDLAWAGSVILTALVLLINLTTRYIFRKRKSK</sequence>
<dbReference type="InterPro" id="IPR005672">
    <property type="entry name" value="Phosphate_PstA"/>
</dbReference>
<evidence type="ECO:0000256" key="9">
    <source>
        <dbReference type="ARBA" id="ARBA00023136"/>
    </source>
</evidence>
<organism evidence="12">
    <name type="scientific">Nitratifractor salsuginis</name>
    <dbReference type="NCBI Taxonomy" id="269261"/>
    <lineage>
        <taxon>Bacteria</taxon>
        <taxon>Pseudomonadati</taxon>
        <taxon>Campylobacterota</taxon>
        <taxon>Epsilonproteobacteria</taxon>
        <taxon>Campylobacterales</taxon>
        <taxon>Sulfurovaceae</taxon>
        <taxon>Nitratifractor</taxon>
    </lineage>
</organism>
<dbReference type="EMBL" id="DRNO01000238">
    <property type="protein sequence ID" value="HFC03925.1"/>
    <property type="molecule type" value="Genomic_DNA"/>
</dbReference>
<keyword evidence="8 10" id="KW-1133">Transmembrane helix</keyword>
<evidence type="ECO:0000259" key="11">
    <source>
        <dbReference type="PROSITE" id="PS50928"/>
    </source>
</evidence>
<evidence type="ECO:0000256" key="10">
    <source>
        <dbReference type="RuleBase" id="RU363043"/>
    </source>
</evidence>
<dbReference type="Gene3D" id="1.10.3720.10">
    <property type="entry name" value="MetI-like"/>
    <property type="match status" value="1"/>
</dbReference>
<dbReference type="PANTHER" id="PTHR42922:SF1">
    <property type="entry name" value="PHOSPHATE TRANSPORT SYSTEM PERMEASE PROTEIN PSTA"/>
    <property type="match status" value="1"/>
</dbReference>
<evidence type="ECO:0000256" key="5">
    <source>
        <dbReference type="ARBA" id="ARBA00022475"/>
    </source>
</evidence>
<feature type="domain" description="ABC transmembrane type-1" evidence="11">
    <location>
        <begin position="63"/>
        <end position="266"/>
    </location>
</feature>
<proteinExistence type="inferred from homology"/>
<dbReference type="InterPro" id="IPR051408">
    <property type="entry name" value="Phosphate_transprt_permease"/>
</dbReference>
<keyword evidence="5 10" id="KW-1003">Cell membrane</keyword>
<feature type="transmembrane region" description="Helical" evidence="10">
    <location>
        <begin position="134"/>
        <end position="156"/>
    </location>
</feature>
<feature type="transmembrane region" description="Helical" evidence="10">
    <location>
        <begin position="177"/>
        <end position="199"/>
    </location>
</feature>
<evidence type="ECO:0000256" key="2">
    <source>
        <dbReference type="ARBA" id="ARBA00007069"/>
    </source>
</evidence>
<evidence type="ECO:0000256" key="1">
    <source>
        <dbReference type="ARBA" id="ARBA00004651"/>
    </source>
</evidence>
<feature type="transmembrane region" description="Helical" evidence="10">
    <location>
        <begin position="247"/>
        <end position="270"/>
    </location>
</feature>
<accession>A0A7V2SK48</accession>
<dbReference type="PANTHER" id="PTHR42922">
    <property type="entry name" value="PHOSPHATE TRANSPORT SYSTEM PERMEASE PROTEIN PSTA"/>
    <property type="match status" value="1"/>
</dbReference>
<protein>
    <recommendedName>
        <fullName evidence="3 10">Phosphate transport system permease protein PstA</fullName>
    </recommendedName>
</protein>
<keyword evidence="4" id="KW-0813">Transport</keyword>
<dbReference type="Proteomes" id="UP000885722">
    <property type="component" value="Unassembled WGS sequence"/>
</dbReference>
<dbReference type="AlphaFoldDB" id="A0A7V2SK48"/>
<dbReference type="InterPro" id="IPR000515">
    <property type="entry name" value="MetI-like"/>
</dbReference>
<keyword evidence="9 10" id="KW-0472">Membrane</keyword>
<evidence type="ECO:0000256" key="8">
    <source>
        <dbReference type="ARBA" id="ARBA00022989"/>
    </source>
</evidence>
<dbReference type="CDD" id="cd06261">
    <property type="entry name" value="TM_PBP2"/>
    <property type="match status" value="1"/>
</dbReference>
<comment type="subcellular location">
    <subcellularLocation>
        <location evidence="1 10">Cell membrane</location>
        <topology evidence="1 10">Multi-pass membrane protein</topology>
    </subcellularLocation>
</comment>
<keyword evidence="6" id="KW-0592">Phosphate transport</keyword>
<feature type="transmembrane region" description="Helical" evidence="10">
    <location>
        <begin position="15"/>
        <end position="42"/>
    </location>
</feature>
<dbReference type="GO" id="GO:0035435">
    <property type="term" value="P:phosphate ion transmembrane transport"/>
    <property type="evidence" value="ECO:0007669"/>
    <property type="project" value="InterPro"/>
</dbReference>
<evidence type="ECO:0000313" key="12">
    <source>
        <dbReference type="EMBL" id="HFC03925.1"/>
    </source>
</evidence>
<comment type="similarity">
    <text evidence="2 10">Belongs to the binding-protein-dependent transport system permease family. CysTW subfamily.</text>
</comment>
<evidence type="ECO:0000256" key="7">
    <source>
        <dbReference type="ARBA" id="ARBA00022692"/>
    </source>
</evidence>
<dbReference type="SUPFAM" id="SSF161098">
    <property type="entry name" value="MetI-like"/>
    <property type="match status" value="1"/>
</dbReference>
<reference evidence="12" key="1">
    <citation type="journal article" date="2020" name="mSystems">
        <title>Genome- and Community-Level Interaction Insights into Carbon Utilization and Element Cycling Functions of Hydrothermarchaeota in Hydrothermal Sediment.</title>
        <authorList>
            <person name="Zhou Z."/>
            <person name="Liu Y."/>
            <person name="Xu W."/>
            <person name="Pan J."/>
            <person name="Luo Z.H."/>
            <person name="Li M."/>
        </authorList>
    </citation>
    <scope>NUCLEOTIDE SEQUENCE [LARGE SCALE GENOMIC DNA]</scope>
    <source>
        <strain evidence="12">HyVt-513</strain>
    </source>
</reference>
<name>A0A7V2SK48_9BACT</name>
<evidence type="ECO:0000256" key="6">
    <source>
        <dbReference type="ARBA" id="ARBA00022592"/>
    </source>
</evidence>
<dbReference type="GO" id="GO:0005886">
    <property type="term" value="C:plasma membrane"/>
    <property type="evidence" value="ECO:0007669"/>
    <property type="project" value="UniProtKB-SubCell"/>
</dbReference>
<dbReference type="InterPro" id="IPR035906">
    <property type="entry name" value="MetI-like_sf"/>
</dbReference>